<dbReference type="GO" id="GO:0008999">
    <property type="term" value="F:protein-N-terminal-alanine acetyltransferase activity"/>
    <property type="evidence" value="ECO:0007669"/>
    <property type="project" value="TreeGrafter"/>
</dbReference>
<feature type="domain" description="N-acetyltransferase" evidence="1">
    <location>
        <begin position="49"/>
        <end position="223"/>
    </location>
</feature>
<dbReference type="Gene3D" id="3.40.630.30">
    <property type="match status" value="1"/>
</dbReference>
<dbReference type="InterPro" id="IPR000182">
    <property type="entry name" value="GNAT_dom"/>
</dbReference>
<proteinExistence type="predicted"/>
<dbReference type="RefSeq" id="WP_246431627.1">
    <property type="nucleotide sequence ID" value="NZ_CBCSLB010000002.1"/>
</dbReference>
<reference evidence="2 3" key="1">
    <citation type="submission" date="2020-08" db="EMBL/GenBank/DDBJ databases">
        <title>Genomic Encyclopedia of Type Strains, Phase III (KMG-III): the genomes of soil and plant-associated and newly described type strains.</title>
        <authorList>
            <person name="Whitman W."/>
        </authorList>
    </citation>
    <scope>NUCLEOTIDE SEQUENCE [LARGE SCALE GENOMIC DNA]</scope>
    <source>
        <strain evidence="2 3">CECT 8234</strain>
    </source>
</reference>
<dbReference type="InterPro" id="IPR051531">
    <property type="entry name" value="N-acetyltransferase"/>
</dbReference>
<accession>A0A7W5C4T9</accession>
<dbReference type="PANTHER" id="PTHR43792:SF9">
    <property type="entry name" value="RIBOSOMAL-PROTEIN-ALANINE ACETYLTRANSFERASE"/>
    <property type="match status" value="1"/>
</dbReference>
<sequence>MQEHVGKCRKCGMDIRCLDGFLNGVVAAGGELYCFGCADHSFTIDCADILLREYEWRDLDAIHMLTWQPEIHEWLPGWNVGKEQRMDWLSNYEIKENKAFLHAVAAGGQIGELRLRMVIVLKETDEVIGWCCTGVKEEFPAKGRQIMFAISKDHRGKGYTTQAAQGLSDYLFANTDTCELHAAALLTNEPSNRVIQKSGFVFSSTITMEGELYHHYVYGKPDWLRRRQTNLS</sequence>
<name>A0A7W5C4T9_9BACL</name>
<protein>
    <submittedName>
        <fullName evidence="2">RimJ/RimL family protein N-acetyltransferase</fullName>
    </submittedName>
</protein>
<dbReference type="PANTHER" id="PTHR43792">
    <property type="entry name" value="GNAT FAMILY, PUTATIVE (AFU_ORTHOLOGUE AFUA_3G00765)-RELATED-RELATED"/>
    <property type="match status" value="1"/>
</dbReference>
<dbReference type="Proteomes" id="UP000518605">
    <property type="component" value="Unassembled WGS sequence"/>
</dbReference>
<dbReference type="AlphaFoldDB" id="A0A7W5C4T9"/>
<evidence type="ECO:0000259" key="1">
    <source>
        <dbReference type="PROSITE" id="PS51186"/>
    </source>
</evidence>
<dbReference type="Pfam" id="PF13302">
    <property type="entry name" value="Acetyltransf_3"/>
    <property type="match status" value="1"/>
</dbReference>
<dbReference type="GO" id="GO:0005737">
    <property type="term" value="C:cytoplasm"/>
    <property type="evidence" value="ECO:0007669"/>
    <property type="project" value="TreeGrafter"/>
</dbReference>
<comment type="caution">
    <text evidence="2">The sequence shown here is derived from an EMBL/GenBank/DDBJ whole genome shotgun (WGS) entry which is preliminary data.</text>
</comment>
<dbReference type="InterPro" id="IPR016181">
    <property type="entry name" value="Acyl_CoA_acyltransferase"/>
</dbReference>
<keyword evidence="3" id="KW-1185">Reference proteome</keyword>
<dbReference type="EMBL" id="JACHXW010000003">
    <property type="protein sequence ID" value="MBB3151216.1"/>
    <property type="molecule type" value="Genomic_DNA"/>
</dbReference>
<dbReference type="PROSITE" id="PS51186">
    <property type="entry name" value="GNAT"/>
    <property type="match status" value="1"/>
</dbReference>
<organism evidence="2 3">
    <name type="scientific">Paenibacillus endophyticus</name>
    <dbReference type="NCBI Taxonomy" id="1294268"/>
    <lineage>
        <taxon>Bacteria</taxon>
        <taxon>Bacillati</taxon>
        <taxon>Bacillota</taxon>
        <taxon>Bacilli</taxon>
        <taxon>Bacillales</taxon>
        <taxon>Paenibacillaceae</taxon>
        <taxon>Paenibacillus</taxon>
    </lineage>
</organism>
<evidence type="ECO:0000313" key="2">
    <source>
        <dbReference type="EMBL" id="MBB3151216.1"/>
    </source>
</evidence>
<evidence type="ECO:0000313" key="3">
    <source>
        <dbReference type="Proteomes" id="UP000518605"/>
    </source>
</evidence>
<gene>
    <name evidence="2" type="ORF">FHS16_001259</name>
</gene>
<dbReference type="SUPFAM" id="SSF55729">
    <property type="entry name" value="Acyl-CoA N-acyltransferases (Nat)"/>
    <property type="match status" value="1"/>
</dbReference>
<keyword evidence="2" id="KW-0808">Transferase</keyword>